<feature type="compositionally biased region" description="Basic and acidic residues" evidence="1">
    <location>
        <begin position="1"/>
        <end position="17"/>
    </location>
</feature>
<dbReference type="InterPro" id="IPR007730">
    <property type="entry name" value="SPOR-like_dom"/>
</dbReference>
<dbReference type="PROSITE" id="PS51724">
    <property type="entry name" value="SPOR"/>
    <property type="match status" value="1"/>
</dbReference>
<evidence type="ECO:0000313" key="4">
    <source>
        <dbReference type="EMBL" id="MBO1926461.1"/>
    </source>
</evidence>
<evidence type="ECO:0000259" key="3">
    <source>
        <dbReference type="PROSITE" id="PS51724"/>
    </source>
</evidence>
<name>A0ABS3Q2F2_9GAMM</name>
<proteinExistence type="predicted"/>
<comment type="caution">
    <text evidence="4">The sequence shown here is derived from an EMBL/GenBank/DDBJ whole genome shotgun (WGS) entry which is preliminary data.</text>
</comment>
<dbReference type="SUPFAM" id="SSF110997">
    <property type="entry name" value="Sporulation related repeat"/>
    <property type="match status" value="1"/>
</dbReference>
<feature type="transmembrane region" description="Helical" evidence="2">
    <location>
        <begin position="32"/>
        <end position="54"/>
    </location>
</feature>
<reference evidence="4 5" key="1">
    <citation type="submission" date="2021-03" db="EMBL/GenBank/DDBJ databases">
        <title>Thiomicrorhabdus sp.nov.,novel sulfur-oxidizing bacteria isolated from coastal sediment.</title>
        <authorList>
            <person name="Liu X."/>
        </authorList>
    </citation>
    <scope>NUCLEOTIDE SEQUENCE [LARGE SCALE GENOMIC DNA]</scope>
    <source>
        <strain evidence="4 5">6S2-11</strain>
    </source>
</reference>
<dbReference type="Proteomes" id="UP000664835">
    <property type="component" value="Unassembled WGS sequence"/>
</dbReference>
<protein>
    <submittedName>
        <fullName evidence="4">SPOR domain-containing protein</fullName>
    </submittedName>
</protein>
<feature type="domain" description="SPOR" evidence="3">
    <location>
        <begin position="174"/>
        <end position="256"/>
    </location>
</feature>
<dbReference type="RefSeq" id="WP_208147504.1">
    <property type="nucleotide sequence ID" value="NZ_JAGETV010000003.1"/>
</dbReference>
<accession>A0ABS3Q2F2</accession>
<dbReference type="Pfam" id="PF05036">
    <property type="entry name" value="SPOR"/>
    <property type="match status" value="1"/>
</dbReference>
<dbReference type="EMBL" id="JAGETV010000003">
    <property type="protein sequence ID" value="MBO1926461.1"/>
    <property type="molecule type" value="Genomic_DNA"/>
</dbReference>
<organism evidence="4 5">
    <name type="scientific">Thiomicrorhabdus marina</name>
    <dbReference type="NCBI Taxonomy" id="2818442"/>
    <lineage>
        <taxon>Bacteria</taxon>
        <taxon>Pseudomonadati</taxon>
        <taxon>Pseudomonadota</taxon>
        <taxon>Gammaproteobacteria</taxon>
        <taxon>Thiotrichales</taxon>
        <taxon>Piscirickettsiaceae</taxon>
        <taxon>Thiomicrorhabdus</taxon>
    </lineage>
</organism>
<evidence type="ECO:0000256" key="2">
    <source>
        <dbReference type="SAM" id="Phobius"/>
    </source>
</evidence>
<evidence type="ECO:0000256" key="1">
    <source>
        <dbReference type="SAM" id="MobiDB-lite"/>
    </source>
</evidence>
<evidence type="ECO:0000313" key="5">
    <source>
        <dbReference type="Proteomes" id="UP000664835"/>
    </source>
</evidence>
<keyword evidence="2" id="KW-1133">Transmembrane helix</keyword>
<keyword evidence="2" id="KW-0472">Membrane</keyword>
<keyword evidence="2" id="KW-0812">Transmembrane</keyword>
<sequence>MARDYRPRQPKMLDTHSARHKRQEKQSGNRNLWLSMFLMMVVMLGGIWVVSHFASSGVKSSVKAAQAHTENLSEAASQTSLDDSLVEADVIQPKVEKSPSNNSLDEPLQWLREPSSSVTEKTVKVEEVVEPSGIFVEALPMPEAAKLYAEPEITFYDTINDVEVIPDDTTPISVALETPKYLLAGSFFSPAAAQRALKRLSEKGQKLYMRETWSNARKRAVYVLYTAPYHNRLKLNARKNELRALGAGVMERDYRIAETSDKQSN</sequence>
<gene>
    <name evidence="4" type="ORF">J3998_02645</name>
</gene>
<keyword evidence="5" id="KW-1185">Reference proteome</keyword>
<dbReference type="InterPro" id="IPR036680">
    <property type="entry name" value="SPOR-like_sf"/>
</dbReference>
<feature type="region of interest" description="Disordered" evidence="1">
    <location>
        <begin position="1"/>
        <end position="26"/>
    </location>
</feature>